<evidence type="ECO:0000256" key="3">
    <source>
        <dbReference type="ARBA" id="ARBA00023027"/>
    </source>
</evidence>
<dbReference type="NCBIfam" id="NF005559">
    <property type="entry name" value="PRK07231.1"/>
    <property type="match status" value="1"/>
</dbReference>
<keyword evidence="3" id="KW-0520">NAD</keyword>
<evidence type="ECO:0000259" key="5">
    <source>
        <dbReference type="SMART" id="SM00822"/>
    </source>
</evidence>
<keyword evidence="7" id="KW-1185">Reference proteome</keyword>
<evidence type="ECO:0000256" key="1">
    <source>
        <dbReference type="ARBA" id="ARBA00006484"/>
    </source>
</evidence>
<reference evidence="6" key="1">
    <citation type="submission" date="2017-05" db="EMBL/GenBank/DDBJ databases">
        <title>Complete and WGS of Bordetella genogroups.</title>
        <authorList>
            <person name="Spilker T."/>
            <person name="Lipuma J."/>
        </authorList>
    </citation>
    <scope>NUCLEOTIDE SEQUENCE</scope>
    <source>
        <strain evidence="6">AU21707</strain>
    </source>
</reference>
<comment type="similarity">
    <text evidence="1">Belongs to the short-chain dehydrogenases/reductases (SDR) family.</text>
</comment>
<dbReference type="InterPro" id="IPR020904">
    <property type="entry name" value="Sc_DH/Rdtase_CS"/>
</dbReference>
<dbReference type="InterPro" id="IPR036291">
    <property type="entry name" value="NAD(P)-bd_dom_sf"/>
</dbReference>
<dbReference type="PRINTS" id="PR00081">
    <property type="entry name" value="GDHRDH"/>
</dbReference>
<sequence>MRAGTARSSVDGTPATQPPRPPPRYAQETRPVSDTTFDFQGKVAVVTGGSQGIGEACVRRLARAGAAVAIWDVADAPGQALAETLSRDGARVGYVRCDVASKASVDAAVAATRAAYGRIDQLVSNAGIVRPCSFLDITEDDWDAVLDVNLKGAFLVGQAVARLMVEQGGGAIVHMSSVNAVMAIPTIASYNASKGGLAQLTRVMALALVDHGIRVNAVGPGTIATELASKAVLADEATRARLMSRTPMRRLGEPAEVADAVAYLLSNASSYITGETLYIDGGRLALNYTV</sequence>
<dbReference type="EMBL" id="NEVJ01000003">
    <property type="protein sequence ID" value="OZI20959.1"/>
    <property type="molecule type" value="Genomic_DNA"/>
</dbReference>
<dbReference type="InterPro" id="IPR057326">
    <property type="entry name" value="KR_dom"/>
</dbReference>
<name>A0A261R7J2_9BORD</name>
<dbReference type="Gene3D" id="3.40.50.720">
    <property type="entry name" value="NAD(P)-binding Rossmann-like Domain"/>
    <property type="match status" value="1"/>
</dbReference>
<accession>A0A261R7J2</accession>
<dbReference type="SMART" id="SM00822">
    <property type="entry name" value="PKS_KR"/>
    <property type="match status" value="1"/>
</dbReference>
<dbReference type="SUPFAM" id="SSF51735">
    <property type="entry name" value="NAD(P)-binding Rossmann-fold domains"/>
    <property type="match status" value="1"/>
</dbReference>
<dbReference type="PRINTS" id="PR00080">
    <property type="entry name" value="SDRFAMILY"/>
</dbReference>
<dbReference type="GO" id="GO:0016491">
    <property type="term" value="F:oxidoreductase activity"/>
    <property type="evidence" value="ECO:0007669"/>
    <property type="project" value="UniProtKB-KW"/>
</dbReference>
<comment type="caution">
    <text evidence="6">The sequence shown here is derived from an EMBL/GenBank/DDBJ whole genome shotgun (WGS) entry which is preliminary data.</text>
</comment>
<evidence type="ECO:0000313" key="7">
    <source>
        <dbReference type="Proteomes" id="UP000216857"/>
    </source>
</evidence>
<gene>
    <name evidence="6" type="ORF">CAL26_26275</name>
</gene>
<dbReference type="OrthoDB" id="8557335at2"/>
<feature type="domain" description="Ketoreductase" evidence="5">
    <location>
        <begin position="42"/>
        <end position="221"/>
    </location>
</feature>
<dbReference type="Pfam" id="PF13561">
    <property type="entry name" value="adh_short_C2"/>
    <property type="match status" value="1"/>
</dbReference>
<evidence type="ECO:0000256" key="4">
    <source>
        <dbReference type="SAM" id="MobiDB-lite"/>
    </source>
</evidence>
<dbReference type="PANTHER" id="PTHR24321:SF8">
    <property type="entry name" value="ESTRADIOL 17-BETA-DEHYDROGENASE 8-RELATED"/>
    <property type="match status" value="1"/>
</dbReference>
<dbReference type="AlphaFoldDB" id="A0A261R7J2"/>
<keyword evidence="2" id="KW-0560">Oxidoreductase</keyword>
<dbReference type="Proteomes" id="UP000216857">
    <property type="component" value="Unassembled WGS sequence"/>
</dbReference>
<feature type="region of interest" description="Disordered" evidence="4">
    <location>
        <begin position="1"/>
        <end position="31"/>
    </location>
</feature>
<organism evidence="6 7">
    <name type="scientific">Bordetella genomosp. 9</name>
    <dbReference type="NCBI Taxonomy" id="1416803"/>
    <lineage>
        <taxon>Bacteria</taxon>
        <taxon>Pseudomonadati</taxon>
        <taxon>Pseudomonadota</taxon>
        <taxon>Betaproteobacteria</taxon>
        <taxon>Burkholderiales</taxon>
        <taxon>Alcaligenaceae</taxon>
        <taxon>Bordetella</taxon>
    </lineage>
</organism>
<dbReference type="PROSITE" id="PS00061">
    <property type="entry name" value="ADH_SHORT"/>
    <property type="match status" value="1"/>
</dbReference>
<dbReference type="FunFam" id="3.40.50.720:FF:000084">
    <property type="entry name" value="Short-chain dehydrogenase reductase"/>
    <property type="match status" value="1"/>
</dbReference>
<proteinExistence type="inferred from homology"/>
<dbReference type="InterPro" id="IPR002347">
    <property type="entry name" value="SDR_fam"/>
</dbReference>
<feature type="compositionally biased region" description="Polar residues" evidence="4">
    <location>
        <begin position="1"/>
        <end position="11"/>
    </location>
</feature>
<evidence type="ECO:0000313" key="6">
    <source>
        <dbReference type="EMBL" id="OZI20959.1"/>
    </source>
</evidence>
<dbReference type="PANTHER" id="PTHR24321">
    <property type="entry name" value="DEHYDROGENASES, SHORT CHAIN"/>
    <property type="match status" value="1"/>
</dbReference>
<protein>
    <submittedName>
        <fullName evidence="6">Dehydrogenase</fullName>
    </submittedName>
</protein>
<evidence type="ECO:0000256" key="2">
    <source>
        <dbReference type="ARBA" id="ARBA00023002"/>
    </source>
</evidence>